<dbReference type="RefSeq" id="WP_110311081.1">
    <property type="nucleotide sequence ID" value="NZ_QICL01000015.1"/>
</dbReference>
<evidence type="ECO:0000256" key="8">
    <source>
        <dbReference type="PIRSR" id="PIRSR611782-2"/>
    </source>
</evidence>
<feature type="active site" description="Charge relay system" evidence="7">
    <location>
        <position position="170"/>
    </location>
</feature>
<keyword evidence="11" id="KW-1185">Reference proteome</keyword>
<feature type="binding site" evidence="8">
    <location>
        <position position="140"/>
    </location>
    <ligand>
        <name>substrate</name>
    </ligand>
</feature>
<dbReference type="InterPro" id="IPR009003">
    <property type="entry name" value="Peptidase_S1_PA"/>
</dbReference>
<dbReference type="Pfam" id="PF13365">
    <property type="entry name" value="Trypsin_2"/>
    <property type="match status" value="1"/>
</dbReference>
<dbReference type="AlphaFoldDB" id="A0A2V3PPV4"/>
<dbReference type="GO" id="GO:0006508">
    <property type="term" value="P:proteolysis"/>
    <property type="evidence" value="ECO:0007669"/>
    <property type="project" value="UniProtKB-KW"/>
</dbReference>
<dbReference type="PANTHER" id="PTHR22939:SF129">
    <property type="entry name" value="SERINE PROTEASE HTRA2, MITOCHONDRIAL"/>
    <property type="match status" value="1"/>
</dbReference>
<evidence type="ECO:0000259" key="9">
    <source>
        <dbReference type="PROSITE" id="PS50106"/>
    </source>
</evidence>
<dbReference type="Gene3D" id="2.30.42.10">
    <property type="match status" value="2"/>
</dbReference>
<dbReference type="Proteomes" id="UP000247973">
    <property type="component" value="Unassembled WGS sequence"/>
</dbReference>
<comment type="caution">
    <text evidence="10">The sequence shown here is derived from an EMBL/GenBank/DDBJ whole genome shotgun (WGS) entry which is preliminary data.</text>
</comment>
<evidence type="ECO:0000256" key="6">
    <source>
        <dbReference type="ARBA" id="ARBA00022825"/>
    </source>
</evidence>
<feature type="binding site" evidence="8">
    <location>
        <begin position="249"/>
        <end position="251"/>
    </location>
    <ligand>
        <name>substrate</name>
    </ligand>
</feature>
<accession>A0A2V3PPV4</accession>
<sequence>MKKFWKSASTYVVAALISIGASYGTYSYLNSRSNYSSADIFNYGQDFDQKNVHLASLTADGYPDFTKAAESSIHAVVHIKSTVKATETAGRRQRQMVDPFEYFFGFGDRGGSEYANPQPSVGYGSGVIISKDGYVITNNHVIDKATEIEVTMNDNRRFPAKLVGADPTTDIALLKIEGAEFPYVPFGNSDDLKVGEWVLAVGNPFNLTSTVTAGIVSAKGRGGIGAGKPGGGDMTIQSFIQTDAAINPGNSGGALVNTNGQLVGINTAIYSQTGNFAGYGFAVPISIAGKVVADIKEFGTVQRAVLGVMISDVAAVEDMSPEKAKNLKVKEGVYVGGFADRSPAKEAGVLEGDVIVAINKTKVRNVGELQDYVNRYRPGDKVELTVDRNGKQSTIGVTLKNSLGSTSVVKKTDGLASVGAAFKNLTEEQKKQYGVSYGVEVAGVDDNGKFKKGGIAKGFIIMKINNRPVASAEEAEQIIEAVAQSQDKGLFISGFYANGRTKYYAIDLNE</sequence>
<keyword evidence="5" id="KW-0378">Hydrolase</keyword>
<dbReference type="OrthoDB" id="9758917at2"/>
<dbReference type="PROSITE" id="PS50106">
    <property type="entry name" value="PDZ"/>
    <property type="match status" value="1"/>
</dbReference>
<evidence type="ECO:0000256" key="3">
    <source>
        <dbReference type="ARBA" id="ARBA00022729"/>
    </source>
</evidence>
<evidence type="ECO:0000256" key="5">
    <source>
        <dbReference type="ARBA" id="ARBA00022801"/>
    </source>
</evidence>
<keyword evidence="2 10" id="KW-0645">Protease</keyword>
<proteinExistence type="inferred from homology"/>
<evidence type="ECO:0000313" key="11">
    <source>
        <dbReference type="Proteomes" id="UP000247973"/>
    </source>
</evidence>
<feature type="binding site" evidence="8">
    <location>
        <position position="170"/>
    </location>
    <ligand>
        <name>substrate</name>
    </ligand>
</feature>
<evidence type="ECO:0000313" key="10">
    <source>
        <dbReference type="EMBL" id="PXV63168.1"/>
    </source>
</evidence>
<dbReference type="SUPFAM" id="SSF50156">
    <property type="entry name" value="PDZ domain-like"/>
    <property type="match status" value="2"/>
</dbReference>
<dbReference type="SUPFAM" id="SSF50494">
    <property type="entry name" value="Trypsin-like serine proteases"/>
    <property type="match status" value="1"/>
</dbReference>
<dbReference type="SMART" id="SM00228">
    <property type="entry name" value="PDZ"/>
    <property type="match status" value="2"/>
</dbReference>
<evidence type="ECO:0000256" key="7">
    <source>
        <dbReference type="PIRSR" id="PIRSR611782-1"/>
    </source>
</evidence>
<keyword evidence="6" id="KW-0720">Serine protease</keyword>
<feature type="domain" description="PDZ" evidence="9">
    <location>
        <begin position="290"/>
        <end position="390"/>
    </location>
</feature>
<dbReference type="InterPro" id="IPR011782">
    <property type="entry name" value="Pept_S1C_Do"/>
</dbReference>
<dbReference type="Pfam" id="PF12812">
    <property type="entry name" value="PDZ_1"/>
    <property type="match status" value="1"/>
</dbReference>
<comment type="similarity">
    <text evidence="1">Belongs to the peptidase S1C family.</text>
</comment>
<organism evidence="10 11">
    <name type="scientific">Dysgonomonas alginatilytica</name>
    <dbReference type="NCBI Taxonomy" id="1605892"/>
    <lineage>
        <taxon>Bacteria</taxon>
        <taxon>Pseudomonadati</taxon>
        <taxon>Bacteroidota</taxon>
        <taxon>Bacteroidia</taxon>
        <taxon>Bacteroidales</taxon>
        <taxon>Dysgonomonadaceae</taxon>
        <taxon>Dysgonomonas</taxon>
    </lineage>
</organism>
<dbReference type="InterPro" id="IPR001478">
    <property type="entry name" value="PDZ"/>
</dbReference>
<dbReference type="EMBL" id="QICL01000015">
    <property type="protein sequence ID" value="PXV63168.1"/>
    <property type="molecule type" value="Genomic_DNA"/>
</dbReference>
<dbReference type="InterPro" id="IPR036034">
    <property type="entry name" value="PDZ_sf"/>
</dbReference>
<protein>
    <submittedName>
        <fullName evidence="10">Do/DeqQ family serine protease</fullName>
    </submittedName>
</protein>
<reference evidence="10 11" key="1">
    <citation type="submission" date="2018-03" db="EMBL/GenBank/DDBJ databases">
        <title>Genomic Encyclopedia of Archaeal and Bacterial Type Strains, Phase II (KMG-II): from individual species to whole genera.</title>
        <authorList>
            <person name="Goeker M."/>
        </authorList>
    </citation>
    <scope>NUCLEOTIDE SEQUENCE [LARGE SCALE GENOMIC DNA]</scope>
    <source>
        <strain evidence="10 11">DSM 100214</strain>
    </source>
</reference>
<dbReference type="InterPro" id="IPR025926">
    <property type="entry name" value="PDZ-like_dom"/>
</dbReference>
<dbReference type="InterPro" id="IPR001940">
    <property type="entry name" value="Peptidase_S1C"/>
</dbReference>
<dbReference type="GO" id="GO:0004252">
    <property type="term" value="F:serine-type endopeptidase activity"/>
    <property type="evidence" value="ECO:0007669"/>
    <property type="project" value="InterPro"/>
</dbReference>
<name>A0A2V3PPV4_9BACT</name>
<gene>
    <name evidence="10" type="ORF">CLV62_11550</name>
</gene>
<keyword evidence="3" id="KW-0732">Signal</keyword>
<dbReference type="NCBIfam" id="TIGR02037">
    <property type="entry name" value="degP_htrA_DO"/>
    <property type="match status" value="1"/>
</dbReference>
<dbReference type="Pfam" id="PF13180">
    <property type="entry name" value="PDZ_2"/>
    <property type="match status" value="1"/>
</dbReference>
<dbReference type="Gene3D" id="2.40.10.120">
    <property type="match status" value="1"/>
</dbReference>
<dbReference type="PRINTS" id="PR00834">
    <property type="entry name" value="PROTEASES2C"/>
</dbReference>
<keyword evidence="4" id="KW-0677">Repeat</keyword>
<dbReference type="PANTHER" id="PTHR22939">
    <property type="entry name" value="SERINE PROTEASE FAMILY S1C HTRA-RELATED"/>
    <property type="match status" value="1"/>
</dbReference>
<evidence type="ECO:0000256" key="2">
    <source>
        <dbReference type="ARBA" id="ARBA00022670"/>
    </source>
</evidence>
<evidence type="ECO:0000256" key="1">
    <source>
        <dbReference type="ARBA" id="ARBA00010541"/>
    </source>
</evidence>
<feature type="active site" description="Charge relay system" evidence="7">
    <location>
        <position position="140"/>
    </location>
</feature>
<feature type="active site" description="Charge relay system" evidence="7">
    <location>
        <position position="251"/>
    </location>
</feature>
<evidence type="ECO:0000256" key="4">
    <source>
        <dbReference type="ARBA" id="ARBA00022737"/>
    </source>
</evidence>